<evidence type="ECO:0000313" key="7">
    <source>
        <dbReference type="EMBL" id="MFA9477168.1"/>
    </source>
</evidence>
<dbReference type="EMBL" id="JBGUBD010000002">
    <property type="protein sequence ID" value="MFA9477168.1"/>
    <property type="molecule type" value="Genomic_DNA"/>
</dbReference>
<dbReference type="Proteomes" id="UP001575105">
    <property type="component" value="Unassembled WGS sequence"/>
</dbReference>
<dbReference type="PROSITE" id="PS00954">
    <property type="entry name" value="IGP_DEHYDRATASE_1"/>
    <property type="match status" value="1"/>
</dbReference>
<dbReference type="Pfam" id="PF00475">
    <property type="entry name" value="IGPD"/>
    <property type="match status" value="1"/>
</dbReference>
<protein>
    <recommendedName>
        <fullName evidence="5 6">Imidazoleglycerol-phosphate dehydratase</fullName>
        <shortName evidence="5">IGPD</shortName>
        <ecNumber evidence="5 6">4.2.1.19</ecNumber>
    </recommendedName>
</protein>
<evidence type="ECO:0000256" key="6">
    <source>
        <dbReference type="RuleBase" id="RU000599"/>
    </source>
</evidence>
<dbReference type="PANTHER" id="PTHR23133">
    <property type="entry name" value="IMIDAZOLEGLYCEROL-PHOSPHATE DEHYDRATASE HIS7"/>
    <property type="match status" value="1"/>
</dbReference>
<comment type="catalytic activity">
    <reaction evidence="5 6">
        <text>D-erythro-1-(imidazol-4-yl)glycerol 3-phosphate = 3-(imidazol-4-yl)-2-oxopropyl phosphate + H2O</text>
        <dbReference type="Rhea" id="RHEA:11040"/>
        <dbReference type="ChEBI" id="CHEBI:15377"/>
        <dbReference type="ChEBI" id="CHEBI:57766"/>
        <dbReference type="ChEBI" id="CHEBI:58278"/>
        <dbReference type="EC" id="4.2.1.19"/>
    </reaction>
</comment>
<organism evidence="7 8">
    <name type="scientific">Natronomicrosphaera hydrolytica</name>
    <dbReference type="NCBI Taxonomy" id="3242702"/>
    <lineage>
        <taxon>Bacteria</taxon>
        <taxon>Pseudomonadati</taxon>
        <taxon>Planctomycetota</taxon>
        <taxon>Phycisphaerae</taxon>
        <taxon>Phycisphaerales</taxon>
        <taxon>Phycisphaeraceae</taxon>
        <taxon>Natronomicrosphaera</taxon>
    </lineage>
</organism>
<comment type="caution">
    <text evidence="7">The sequence shown here is derived from an EMBL/GenBank/DDBJ whole genome shotgun (WGS) entry which is preliminary data.</text>
</comment>
<dbReference type="RefSeq" id="WP_425344095.1">
    <property type="nucleotide sequence ID" value="NZ_JBGUBD010000002.1"/>
</dbReference>
<proteinExistence type="inferred from homology"/>
<dbReference type="GO" id="GO:0004424">
    <property type="term" value="F:imidazoleglycerol-phosphate dehydratase activity"/>
    <property type="evidence" value="ECO:0007669"/>
    <property type="project" value="UniProtKB-EC"/>
</dbReference>
<dbReference type="InterPro" id="IPR000807">
    <property type="entry name" value="ImidazoleglycerolP_deHydtase"/>
</dbReference>
<evidence type="ECO:0000256" key="3">
    <source>
        <dbReference type="ARBA" id="ARBA00023102"/>
    </source>
</evidence>
<dbReference type="CDD" id="cd07914">
    <property type="entry name" value="IGPD"/>
    <property type="match status" value="1"/>
</dbReference>
<dbReference type="PROSITE" id="PS00955">
    <property type="entry name" value="IGP_DEHYDRATASE_2"/>
    <property type="match status" value="1"/>
</dbReference>
<comment type="pathway">
    <text evidence="1 5 6">Amino-acid biosynthesis; L-histidine biosynthesis; L-histidine from 5-phospho-alpha-D-ribose 1-diphosphate: step 6/9.</text>
</comment>
<evidence type="ECO:0000256" key="1">
    <source>
        <dbReference type="ARBA" id="ARBA00005047"/>
    </source>
</evidence>
<evidence type="ECO:0000313" key="8">
    <source>
        <dbReference type="Proteomes" id="UP001575105"/>
    </source>
</evidence>
<name>A0ABV4U2P7_9BACT</name>
<comment type="similarity">
    <text evidence="5 6">Belongs to the imidazoleglycerol-phosphate dehydratase family.</text>
</comment>
<dbReference type="PANTHER" id="PTHR23133:SF2">
    <property type="entry name" value="IMIDAZOLEGLYCEROL-PHOSPHATE DEHYDRATASE"/>
    <property type="match status" value="1"/>
</dbReference>
<dbReference type="InterPro" id="IPR020565">
    <property type="entry name" value="ImidazoleglycerP_deHydtase_CS"/>
</dbReference>
<dbReference type="NCBIfam" id="NF002114">
    <property type="entry name" value="PRK00951.2-4"/>
    <property type="match status" value="1"/>
</dbReference>
<keyword evidence="2 5" id="KW-0028">Amino-acid biosynthesis</keyword>
<dbReference type="NCBIfam" id="NF002111">
    <property type="entry name" value="PRK00951.2-1"/>
    <property type="match status" value="1"/>
</dbReference>
<dbReference type="SUPFAM" id="SSF54211">
    <property type="entry name" value="Ribosomal protein S5 domain 2-like"/>
    <property type="match status" value="2"/>
</dbReference>
<reference evidence="7 8" key="1">
    <citation type="submission" date="2024-08" db="EMBL/GenBank/DDBJ databases">
        <title>Whole-genome sequencing of halo(alkali)philic microorganisms from hypersaline lakes.</title>
        <authorList>
            <person name="Sorokin D.Y."/>
            <person name="Merkel A.Y."/>
            <person name="Messina E."/>
            <person name="Yakimov M."/>
        </authorList>
    </citation>
    <scope>NUCLEOTIDE SEQUENCE [LARGE SCALE GENOMIC DNA]</scope>
    <source>
        <strain evidence="7 8">AB-hyl4</strain>
    </source>
</reference>
<keyword evidence="5" id="KW-0963">Cytoplasm</keyword>
<gene>
    <name evidence="5 7" type="primary">hisB</name>
    <name evidence="7" type="ORF">ACERK3_02555</name>
</gene>
<dbReference type="Gene3D" id="3.30.230.40">
    <property type="entry name" value="Imidazole glycerol phosphate dehydratase, domain 1"/>
    <property type="match status" value="2"/>
</dbReference>
<keyword evidence="8" id="KW-1185">Reference proteome</keyword>
<dbReference type="HAMAP" id="MF_00076">
    <property type="entry name" value="HisB"/>
    <property type="match status" value="1"/>
</dbReference>
<evidence type="ECO:0000256" key="4">
    <source>
        <dbReference type="ARBA" id="ARBA00023239"/>
    </source>
</evidence>
<sequence>MPERTVKLARKTNETDITVELNLDPSKPGDYKIATGVGFFDHMLDHVARHGRLGLKVNAKGDTHIDDHHTVEDVGIVLGQALLEAIGDKKGIERYGDAAVPMDEALARVSIDLSGRPALAFDVTFTTPAAKIGQFDTQLVREFFQAVTQAGRFACHVEVPRGDNDHHVAEAIFKAFGRALREAVNITGSDIPSTKGSL</sequence>
<keyword evidence="4 5" id="KW-0456">Lyase</keyword>
<comment type="subcellular location">
    <subcellularLocation>
        <location evidence="5 6">Cytoplasm</location>
    </subcellularLocation>
</comment>
<dbReference type="InterPro" id="IPR038494">
    <property type="entry name" value="IGPD_sf"/>
</dbReference>
<evidence type="ECO:0000256" key="2">
    <source>
        <dbReference type="ARBA" id="ARBA00022605"/>
    </source>
</evidence>
<accession>A0ABV4U2P7</accession>
<evidence type="ECO:0000256" key="5">
    <source>
        <dbReference type="HAMAP-Rule" id="MF_00076"/>
    </source>
</evidence>
<keyword evidence="3 5" id="KW-0368">Histidine biosynthesis</keyword>
<dbReference type="EC" id="4.2.1.19" evidence="5 6"/>
<dbReference type="InterPro" id="IPR020568">
    <property type="entry name" value="Ribosomal_Su5_D2-typ_SF"/>
</dbReference>